<evidence type="ECO:0000313" key="5">
    <source>
        <dbReference type="Proteomes" id="UP000315471"/>
    </source>
</evidence>
<dbReference type="InterPro" id="IPR008929">
    <property type="entry name" value="Chondroitin_lyas"/>
</dbReference>
<keyword evidence="1" id="KW-0732">Signal</keyword>
<evidence type="ECO:0000259" key="3">
    <source>
        <dbReference type="PROSITE" id="PS51820"/>
    </source>
</evidence>
<dbReference type="GO" id="GO:0016829">
    <property type="term" value="F:lyase activity"/>
    <property type="evidence" value="ECO:0007669"/>
    <property type="project" value="UniProtKB-KW"/>
</dbReference>
<name>A0A5C6DPX9_9BACT</name>
<comment type="caution">
    <text evidence="4">The sequence shown here is derived from an EMBL/GenBank/DDBJ whole genome shotgun (WGS) entry which is preliminary data.</text>
</comment>
<dbReference type="Pfam" id="PF05426">
    <property type="entry name" value="Alginate_lyase"/>
    <property type="match status" value="1"/>
</dbReference>
<dbReference type="InterPro" id="IPR008397">
    <property type="entry name" value="Alginate_lyase_dom"/>
</dbReference>
<accession>A0A5C6DPX9</accession>
<gene>
    <name evidence="4" type="ORF">Q31b_47060</name>
</gene>
<keyword evidence="5" id="KW-1185">Reference proteome</keyword>
<evidence type="ECO:0000256" key="1">
    <source>
        <dbReference type="ARBA" id="ARBA00022729"/>
    </source>
</evidence>
<dbReference type="AlphaFoldDB" id="A0A5C6DPX9"/>
<dbReference type="InterPro" id="IPR037524">
    <property type="entry name" value="PA14/GLEYA"/>
</dbReference>
<dbReference type="Proteomes" id="UP000315471">
    <property type="component" value="Unassembled WGS sequence"/>
</dbReference>
<dbReference type="CDD" id="cd02795">
    <property type="entry name" value="CBM6-CBM35-CBM36_like"/>
    <property type="match status" value="1"/>
</dbReference>
<dbReference type="Gene3D" id="1.50.10.100">
    <property type="entry name" value="Chondroitin AC/alginate lyase"/>
    <property type="match status" value="1"/>
</dbReference>
<reference evidence="4 5" key="1">
    <citation type="submission" date="2019-02" db="EMBL/GenBank/DDBJ databases">
        <title>Deep-cultivation of Planctomycetes and their phenomic and genomic characterization uncovers novel biology.</title>
        <authorList>
            <person name="Wiegand S."/>
            <person name="Jogler M."/>
            <person name="Boedeker C."/>
            <person name="Pinto D."/>
            <person name="Vollmers J."/>
            <person name="Rivas-Marin E."/>
            <person name="Kohn T."/>
            <person name="Peeters S.H."/>
            <person name="Heuer A."/>
            <person name="Rast P."/>
            <person name="Oberbeckmann S."/>
            <person name="Bunk B."/>
            <person name="Jeske O."/>
            <person name="Meyerdierks A."/>
            <person name="Storesund J.E."/>
            <person name="Kallscheuer N."/>
            <person name="Luecker S."/>
            <person name="Lage O.M."/>
            <person name="Pohl T."/>
            <person name="Merkel B.J."/>
            <person name="Hornburger P."/>
            <person name="Mueller R.-W."/>
            <person name="Bruemmer F."/>
            <person name="Labrenz M."/>
            <person name="Spormann A.M."/>
            <person name="Op Den Camp H."/>
            <person name="Overmann J."/>
            <person name="Amann R."/>
            <person name="Jetten M.S.M."/>
            <person name="Mascher T."/>
            <person name="Medema M.H."/>
            <person name="Devos D.P."/>
            <person name="Kaster A.-K."/>
            <person name="Ovreas L."/>
            <person name="Rohde M."/>
            <person name="Galperin M.Y."/>
            <person name="Jogler C."/>
        </authorList>
    </citation>
    <scope>NUCLEOTIDE SEQUENCE [LARGE SCALE GENOMIC DNA]</scope>
    <source>
        <strain evidence="4 5">Q31b</strain>
    </source>
</reference>
<dbReference type="PROSITE" id="PS51820">
    <property type="entry name" value="PA14"/>
    <property type="match status" value="1"/>
</dbReference>
<feature type="domain" description="PA14" evidence="3">
    <location>
        <begin position="465"/>
        <end position="618"/>
    </location>
</feature>
<dbReference type="EMBL" id="SJPY01000007">
    <property type="protein sequence ID" value="TWU37917.1"/>
    <property type="molecule type" value="Genomic_DNA"/>
</dbReference>
<protein>
    <submittedName>
        <fullName evidence="4">Alginate lyase</fullName>
    </submittedName>
</protein>
<dbReference type="GO" id="GO:0042597">
    <property type="term" value="C:periplasmic space"/>
    <property type="evidence" value="ECO:0007669"/>
    <property type="project" value="InterPro"/>
</dbReference>
<dbReference type="InterPro" id="IPR011658">
    <property type="entry name" value="PA14_dom"/>
</dbReference>
<sequence length="637" mass="71931">MRKFLHLIATTPAVIVFIFLNTSFAQDSNLERVPMVHPGILMTGEQLDLMRDRINKGIEPQKSAFDALKNDSRASKSYKPDPKTYIEVPSERASTNWPEAEKDATACWVQALMWSITQEEVYAENVLNIMDAWGRSLKEIGGRGGDLRIGLMGTMFMRGAEIVKHTYPKWRPETETLFMDMYDKLFMPTLMKRVEHENNWMSSLTESLMATAIFKDDPELFDLAVYRLKIYLPTNIPFENGQPAELYRDIPHTQMGIGALVQTAEIARNQGIDAYPWLDNRLATSLEFLGEIIDTEQPGFKQNRLFPMGWEIGYNHYKYRMGMDMPWTKNLVQKVRPEGLSRHTSLGTLTKGEMDKDRPAAISHWRLPIAYTGAPYSHQLKRYGCSSPVQWGPIQWGPVQWVQETGAALPSGLNVSPNGQVSGNVEAAPGVYKIILKSSGTACDPVSTTYYLPVKSLLPAAQVNVTEPGLWYEYRTPHFDSDPGLDSFESSASGTTPTFSFSVAKDEQYAIRFSGYLDVPADGSYSFQVGTENQSRLYIDDQLVVDHWMRDNRARIVWDDFDSELGLKSGKHKIVLTVNNGNYERYNLYGEFPSMHNLFEVQWKIPGSTSHVPIPRSALFHPGSSSVRSLEASAPID</sequence>
<dbReference type="RefSeq" id="WP_146601832.1">
    <property type="nucleotide sequence ID" value="NZ_SJPY01000007.1"/>
</dbReference>
<dbReference type="SUPFAM" id="SSF48230">
    <property type="entry name" value="Chondroitin AC/alginate lyase"/>
    <property type="match status" value="1"/>
</dbReference>
<evidence type="ECO:0000313" key="4">
    <source>
        <dbReference type="EMBL" id="TWU37917.1"/>
    </source>
</evidence>
<keyword evidence="2 4" id="KW-0456">Lyase</keyword>
<dbReference type="Gene3D" id="3.90.182.10">
    <property type="entry name" value="Toxin - Anthrax Protective Antigen,domain 1"/>
    <property type="match status" value="1"/>
</dbReference>
<organism evidence="4 5">
    <name type="scientific">Novipirellula aureliae</name>
    <dbReference type="NCBI Taxonomy" id="2527966"/>
    <lineage>
        <taxon>Bacteria</taxon>
        <taxon>Pseudomonadati</taxon>
        <taxon>Planctomycetota</taxon>
        <taxon>Planctomycetia</taxon>
        <taxon>Pirellulales</taxon>
        <taxon>Pirellulaceae</taxon>
        <taxon>Novipirellula</taxon>
    </lineage>
</organism>
<evidence type="ECO:0000256" key="2">
    <source>
        <dbReference type="ARBA" id="ARBA00023239"/>
    </source>
</evidence>
<proteinExistence type="predicted"/>
<dbReference type="OrthoDB" id="222550at2"/>
<dbReference type="Pfam" id="PF07691">
    <property type="entry name" value="PA14"/>
    <property type="match status" value="1"/>
</dbReference>
<dbReference type="SMART" id="SM00758">
    <property type="entry name" value="PA14"/>
    <property type="match status" value="1"/>
</dbReference>
<dbReference type="SUPFAM" id="SSF56988">
    <property type="entry name" value="Anthrax protective antigen"/>
    <property type="match status" value="1"/>
</dbReference>